<sequence>MSCQITCTLSTTKLVVVVRTQAGGCGSRGNKSNGPSVGGRKNVAVGAPTDAGMGRAFFWEQFDMQGNCFDRYHCTVSSCWLGNLV</sequence>
<dbReference type="EMBL" id="GBRH01211829">
    <property type="protein sequence ID" value="JAD86066.1"/>
    <property type="molecule type" value="Transcribed_RNA"/>
</dbReference>
<reference evidence="1" key="1">
    <citation type="submission" date="2014-09" db="EMBL/GenBank/DDBJ databases">
        <authorList>
            <person name="Magalhaes I.L.F."/>
            <person name="Oliveira U."/>
            <person name="Santos F.R."/>
            <person name="Vidigal T.H.D.A."/>
            <person name="Brescovit A.D."/>
            <person name="Santos A.J."/>
        </authorList>
    </citation>
    <scope>NUCLEOTIDE SEQUENCE</scope>
    <source>
        <tissue evidence="1">Shoot tissue taken approximately 20 cm above the soil surface</tissue>
    </source>
</reference>
<evidence type="ECO:0000313" key="1">
    <source>
        <dbReference type="EMBL" id="JAD86066.1"/>
    </source>
</evidence>
<organism evidence="1">
    <name type="scientific">Arundo donax</name>
    <name type="common">Giant reed</name>
    <name type="synonym">Donax arundinaceus</name>
    <dbReference type="NCBI Taxonomy" id="35708"/>
    <lineage>
        <taxon>Eukaryota</taxon>
        <taxon>Viridiplantae</taxon>
        <taxon>Streptophyta</taxon>
        <taxon>Embryophyta</taxon>
        <taxon>Tracheophyta</taxon>
        <taxon>Spermatophyta</taxon>
        <taxon>Magnoliopsida</taxon>
        <taxon>Liliopsida</taxon>
        <taxon>Poales</taxon>
        <taxon>Poaceae</taxon>
        <taxon>PACMAD clade</taxon>
        <taxon>Arundinoideae</taxon>
        <taxon>Arundineae</taxon>
        <taxon>Arundo</taxon>
    </lineage>
</organism>
<dbReference type="AlphaFoldDB" id="A0A0A9DE36"/>
<reference evidence="1" key="2">
    <citation type="journal article" date="2015" name="Data Brief">
        <title>Shoot transcriptome of the giant reed, Arundo donax.</title>
        <authorList>
            <person name="Barrero R.A."/>
            <person name="Guerrero F.D."/>
            <person name="Moolhuijzen P."/>
            <person name="Goolsby J.A."/>
            <person name="Tidwell J."/>
            <person name="Bellgard S.E."/>
            <person name="Bellgard M.I."/>
        </authorList>
    </citation>
    <scope>NUCLEOTIDE SEQUENCE</scope>
    <source>
        <tissue evidence="1">Shoot tissue taken approximately 20 cm above the soil surface</tissue>
    </source>
</reference>
<name>A0A0A9DE36_ARUDO</name>
<proteinExistence type="predicted"/>
<protein>
    <submittedName>
        <fullName evidence="1">Uncharacterized protein</fullName>
    </submittedName>
</protein>
<accession>A0A0A9DE36</accession>